<dbReference type="Pfam" id="PF02861">
    <property type="entry name" value="Clp_N"/>
    <property type="match status" value="1"/>
</dbReference>
<dbReference type="AlphaFoldDB" id="A0A1T4KWR2"/>
<dbReference type="InterPro" id="IPR036628">
    <property type="entry name" value="Clp_N_dom_sf"/>
</dbReference>
<feature type="domain" description="Clp R" evidence="9">
    <location>
        <begin position="4"/>
        <end position="147"/>
    </location>
</feature>
<dbReference type="FunFam" id="3.40.50.300:FF:000010">
    <property type="entry name" value="Chaperone clpB 1, putative"/>
    <property type="match status" value="1"/>
</dbReference>
<organism evidence="10 11">
    <name type="scientific">Treponema berlinense</name>
    <dbReference type="NCBI Taxonomy" id="225004"/>
    <lineage>
        <taxon>Bacteria</taxon>
        <taxon>Pseudomonadati</taxon>
        <taxon>Spirochaetota</taxon>
        <taxon>Spirochaetia</taxon>
        <taxon>Spirochaetales</taxon>
        <taxon>Treponemataceae</taxon>
        <taxon>Treponema</taxon>
    </lineage>
</organism>
<dbReference type="STRING" id="225004.SAMN02745152_00359"/>
<dbReference type="InterPro" id="IPR019489">
    <property type="entry name" value="Clp_ATPase_C"/>
</dbReference>
<dbReference type="GO" id="GO:0005524">
    <property type="term" value="F:ATP binding"/>
    <property type="evidence" value="ECO:0007669"/>
    <property type="project" value="UniProtKB-KW"/>
</dbReference>
<dbReference type="InterPro" id="IPR001943">
    <property type="entry name" value="UVR_dom"/>
</dbReference>
<keyword evidence="1 5" id="KW-0677">Repeat</keyword>
<accession>A0A1T4KWR2</accession>
<evidence type="ECO:0000259" key="9">
    <source>
        <dbReference type="PROSITE" id="PS51903"/>
    </source>
</evidence>
<dbReference type="Pfam" id="PF00004">
    <property type="entry name" value="AAA"/>
    <property type="match status" value="1"/>
</dbReference>
<dbReference type="PANTHER" id="PTHR11638">
    <property type="entry name" value="ATP-DEPENDENT CLP PROTEASE"/>
    <property type="match status" value="1"/>
</dbReference>
<evidence type="ECO:0000256" key="5">
    <source>
        <dbReference type="PROSITE-ProRule" id="PRU01251"/>
    </source>
</evidence>
<evidence type="ECO:0000256" key="4">
    <source>
        <dbReference type="ARBA" id="ARBA00023186"/>
    </source>
</evidence>
<dbReference type="InterPro" id="IPR004176">
    <property type="entry name" value="Clp_R_N"/>
</dbReference>
<evidence type="ECO:0000313" key="10">
    <source>
        <dbReference type="EMBL" id="SJZ46856.1"/>
    </source>
</evidence>
<feature type="region of interest" description="Disordered" evidence="7">
    <location>
        <begin position="840"/>
        <end position="859"/>
    </location>
</feature>
<dbReference type="PROSITE" id="PS51903">
    <property type="entry name" value="CLP_R"/>
    <property type="match status" value="1"/>
</dbReference>
<dbReference type="Pfam" id="PF07724">
    <property type="entry name" value="AAA_2"/>
    <property type="match status" value="1"/>
</dbReference>
<dbReference type="Gene3D" id="1.10.1780.10">
    <property type="entry name" value="Clp, N-terminal domain"/>
    <property type="match status" value="1"/>
</dbReference>
<gene>
    <name evidence="10" type="ORF">SAMN02745152_00359</name>
</gene>
<dbReference type="GO" id="GO:0034605">
    <property type="term" value="P:cellular response to heat"/>
    <property type="evidence" value="ECO:0007669"/>
    <property type="project" value="TreeGrafter"/>
</dbReference>
<dbReference type="InterPro" id="IPR041546">
    <property type="entry name" value="ClpA/ClpB_AAA_lid"/>
</dbReference>
<keyword evidence="6" id="KW-0175">Coiled coil</keyword>
<keyword evidence="4" id="KW-0143">Chaperone</keyword>
<evidence type="ECO:0000256" key="7">
    <source>
        <dbReference type="SAM" id="MobiDB-lite"/>
    </source>
</evidence>
<sequence>MMNMKRISPRLQKVFIAAQEEGRKCGSSELMPEHILLALLKSADGLGYIMLQDLRINVLTLQLAVEQAVVPRPGSASLSELPPSRRLRTVMDIAALESNSLRNDYIGTEHFMIAASREENSVAGNFFARAELNINDIREAARVVQFHFHSSAQMNGDTLGSTLQRLVDDAKKETISQFASGSVQNAQKRGQKSGSFLAEFARDLTQLSRENKLDPVVGRKKEVERLVQILSRRTKNNPVLVGEPGVGKTAVIEGLAAKIAKGEVPFNLIKKRVLALDMVAVVAGTKFRGDFEERMKRIMKEIKEDGNIILFIDELHSIIGAGGSEGGMDASNILKPALSRGEIQIVGATTTKEYRKYFEKDSALERRFQIVKVDEPSVSDTIEILNGLKQKYEDFHGVVYDDDVIPAIVKFSERYIPERFLPDKAIDILDEAGSAKKISGESRPVELAELEKAIEELSSEKKELVAKQNYEKAAEVRDKVKDLRLKLEEFSELWQSNSYGLKKHVTVDDICRIIASITGIPLEQLDSNEAGRLLKMENHLHKNVIGQDEAIKVLSSAIRRSRAGVSSPDRPLGSFIFLGPTGVGKTQLAKSLAEFLFGSKDALIRIDMSDYMEKHNASRLVGAPPGYVGFDEGGILTEKVRRQPYSVVLLDEIEKAHPDIFNLLLQLLEEGELSDNLGHTINFRNTVIIMTGNAGARQINSEHKLGFNSSPDGILPYNEIKANALEELKRIMRPELLNRVDDVVVFEALNKEQISKILDLQIKELENRLSDKNLTLTIKPKARKYLVEHGYDANLGARPMRRLIQSEIEEQLSILILEGKATESKKITVDLSKDKLIVKVENPQKKNETKKEKQKVEAQ</sequence>
<dbReference type="FunFam" id="3.40.50.300:FF:000025">
    <property type="entry name" value="ATP-dependent Clp protease subunit"/>
    <property type="match status" value="1"/>
</dbReference>
<dbReference type="SMART" id="SM01086">
    <property type="entry name" value="ClpB_D2-small"/>
    <property type="match status" value="1"/>
</dbReference>
<keyword evidence="11" id="KW-1185">Reference proteome</keyword>
<dbReference type="PRINTS" id="PR00300">
    <property type="entry name" value="CLPPROTEASEA"/>
</dbReference>
<name>A0A1T4KWR2_9SPIR</name>
<dbReference type="Pfam" id="PF17871">
    <property type="entry name" value="AAA_lid_9"/>
    <property type="match status" value="1"/>
</dbReference>
<dbReference type="SUPFAM" id="SSF81923">
    <property type="entry name" value="Double Clp-N motif"/>
    <property type="match status" value="1"/>
</dbReference>
<dbReference type="Gene3D" id="1.10.8.60">
    <property type="match status" value="2"/>
</dbReference>
<dbReference type="CDD" id="cd00009">
    <property type="entry name" value="AAA"/>
    <property type="match status" value="1"/>
</dbReference>
<keyword evidence="10" id="KW-0645">Protease</keyword>
<keyword evidence="10" id="KW-0378">Hydrolase</keyword>
<dbReference type="InterPro" id="IPR018368">
    <property type="entry name" value="ClpA/B_CS1"/>
</dbReference>
<dbReference type="Pfam" id="PF10431">
    <property type="entry name" value="ClpB_D2-small"/>
    <property type="match status" value="1"/>
</dbReference>
<evidence type="ECO:0000256" key="1">
    <source>
        <dbReference type="ARBA" id="ARBA00022737"/>
    </source>
</evidence>
<evidence type="ECO:0000256" key="3">
    <source>
        <dbReference type="ARBA" id="ARBA00022840"/>
    </source>
</evidence>
<dbReference type="EMBL" id="FUXC01000001">
    <property type="protein sequence ID" value="SJZ46856.1"/>
    <property type="molecule type" value="Genomic_DNA"/>
</dbReference>
<feature type="coiled-coil region" evidence="6">
    <location>
        <begin position="447"/>
        <end position="493"/>
    </location>
</feature>
<keyword evidence="3 10" id="KW-0067">ATP-binding</keyword>
<dbReference type="CDD" id="cd19499">
    <property type="entry name" value="RecA-like_ClpB_Hsp104-like"/>
    <property type="match status" value="1"/>
</dbReference>
<keyword evidence="2" id="KW-0547">Nucleotide-binding</keyword>
<proteinExistence type="predicted"/>
<protein>
    <submittedName>
        <fullName evidence="10">ATP-dependent Clp protease ATP-binding subunit ClpC</fullName>
    </submittedName>
</protein>
<evidence type="ECO:0000256" key="6">
    <source>
        <dbReference type="SAM" id="Coils"/>
    </source>
</evidence>
<feature type="domain" description="UVR" evidence="8">
    <location>
        <begin position="451"/>
        <end position="486"/>
    </location>
</feature>
<dbReference type="Gene3D" id="3.40.50.300">
    <property type="entry name" value="P-loop containing nucleotide triphosphate hydrolases"/>
    <property type="match status" value="2"/>
</dbReference>
<dbReference type="GO" id="GO:0005737">
    <property type="term" value="C:cytoplasm"/>
    <property type="evidence" value="ECO:0007669"/>
    <property type="project" value="TreeGrafter"/>
</dbReference>
<dbReference type="PROSITE" id="PS00870">
    <property type="entry name" value="CLPAB_1"/>
    <property type="match status" value="1"/>
</dbReference>
<dbReference type="InterPro" id="IPR001270">
    <property type="entry name" value="ClpA/B"/>
</dbReference>
<dbReference type="PROSITE" id="PS50151">
    <property type="entry name" value="UVR"/>
    <property type="match status" value="1"/>
</dbReference>
<dbReference type="InterPro" id="IPR050130">
    <property type="entry name" value="ClpA_ClpB"/>
</dbReference>
<dbReference type="InterPro" id="IPR003959">
    <property type="entry name" value="ATPase_AAA_core"/>
</dbReference>
<evidence type="ECO:0000256" key="2">
    <source>
        <dbReference type="ARBA" id="ARBA00022741"/>
    </source>
</evidence>
<dbReference type="GO" id="GO:0006508">
    <property type="term" value="P:proteolysis"/>
    <property type="evidence" value="ECO:0007669"/>
    <property type="project" value="UniProtKB-KW"/>
</dbReference>
<dbReference type="Proteomes" id="UP000190395">
    <property type="component" value="Unassembled WGS sequence"/>
</dbReference>
<dbReference type="InterPro" id="IPR027417">
    <property type="entry name" value="P-loop_NTPase"/>
</dbReference>
<dbReference type="SUPFAM" id="SSF52540">
    <property type="entry name" value="P-loop containing nucleoside triphosphate hydrolases"/>
    <property type="match status" value="2"/>
</dbReference>
<reference evidence="10 11" key="1">
    <citation type="submission" date="2017-02" db="EMBL/GenBank/DDBJ databases">
        <authorList>
            <person name="Peterson S.W."/>
        </authorList>
    </citation>
    <scope>NUCLEOTIDE SEQUENCE [LARGE SCALE GENOMIC DNA]</scope>
    <source>
        <strain evidence="10 11">ATCC BAA-909</strain>
    </source>
</reference>
<dbReference type="PANTHER" id="PTHR11638:SF175">
    <property type="entry name" value="ATP-DEPENDENT CLP PROTEASE, ATP-BINDING SUBUNIT CLPC"/>
    <property type="match status" value="1"/>
</dbReference>
<evidence type="ECO:0000259" key="8">
    <source>
        <dbReference type="PROSITE" id="PS50151"/>
    </source>
</evidence>
<evidence type="ECO:0000313" key="11">
    <source>
        <dbReference type="Proteomes" id="UP000190395"/>
    </source>
</evidence>
<dbReference type="GO" id="GO:0008233">
    <property type="term" value="F:peptidase activity"/>
    <property type="evidence" value="ECO:0007669"/>
    <property type="project" value="UniProtKB-KW"/>
</dbReference>
<dbReference type="GO" id="GO:0016887">
    <property type="term" value="F:ATP hydrolysis activity"/>
    <property type="evidence" value="ECO:0007669"/>
    <property type="project" value="InterPro"/>
</dbReference>
<dbReference type="Gene3D" id="4.10.860.10">
    <property type="entry name" value="UVR domain"/>
    <property type="match status" value="1"/>
</dbReference>
<dbReference type="InterPro" id="IPR003593">
    <property type="entry name" value="AAA+_ATPase"/>
</dbReference>
<dbReference type="SMART" id="SM00382">
    <property type="entry name" value="AAA"/>
    <property type="match status" value="2"/>
</dbReference>